<dbReference type="InterPro" id="IPR013877">
    <property type="entry name" value="YAP-bd/ALF4/Glomulin"/>
</dbReference>
<keyword evidence="2" id="KW-1185">Reference proteome</keyword>
<sequence length="592" mass="65724">MADRLQQSSPLLQEILNSLSKSVDQPQSSVSELTSFLDSVLDAALSDPDNENAETNAFQALTEVHNFISYPSLDQAIIDSISFELPMAVSKFGGVSERCLEVAESIIDRFLSLCSPRDMLSILCEALAPPIETIRDSGYVAPLLNGLSKVFLSLQRRHFEQVKVAVPIIVKVLKARSLELEDEDPKFKNLFDKAMSIANSIRAVCVKLEGGANDKLRALLGLYVLQIMALVSMNHKVSSSQPFVLQLSSFFPFCGLTYLGVITGSVVDIISRTVVGEDEDDYMSNLSDVKHGASLSVIWGHASDEVVRAAEEDLASVRNELKNNQTKRWQAVGMLKHILAPVTLPWELKKHAINFLLCVTDGNISHYDEHDDFSSYMSSIFAALQAVQMVIMYASDTVLRKNAFEAFKRILADIPTSQRFDILKALITKSDSSSMIAILLDIVKGEMHKESRHRLGNDEVLQAEYKSHPHTVLWTPNVLALVEMILRPPEGGPPSFPEDSDAVLSALNLYRFVLITESTGKTNYTGAVSRSNLQKAYNEWLLPLRTVVTALMAENKNDCDISLDAFCTLNPIELVLYRCIELVEDQLKRHSA</sequence>
<organism evidence="1 2">
    <name type="scientific">Prunus yedoensis var. nudiflora</name>
    <dbReference type="NCBI Taxonomy" id="2094558"/>
    <lineage>
        <taxon>Eukaryota</taxon>
        <taxon>Viridiplantae</taxon>
        <taxon>Streptophyta</taxon>
        <taxon>Embryophyta</taxon>
        <taxon>Tracheophyta</taxon>
        <taxon>Spermatophyta</taxon>
        <taxon>Magnoliopsida</taxon>
        <taxon>eudicotyledons</taxon>
        <taxon>Gunneridae</taxon>
        <taxon>Pentapetalae</taxon>
        <taxon>rosids</taxon>
        <taxon>fabids</taxon>
        <taxon>Rosales</taxon>
        <taxon>Rosaceae</taxon>
        <taxon>Amygdaloideae</taxon>
        <taxon>Amygdaleae</taxon>
        <taxon>Prunus</taxon>
    </lineage>
</organism>
<dbReference type="OrthoDB" id="619536at2759"/>
<accession>A0A314Y6R3</accession>
<evidence type="ECO:0000313" key="2">
    <source>
        <dbReference type="Proteomes" id="UP000250321"/>
    </source>
</evidence>
<dbReference type="EMBL" id="PJQY01001308">
    <property type="protein sequence ID" value="PQQ03805.1"/>
    <property type="molecule type" value="Genomic_DNA"/>
</dbReference>
<dbReference type="PANTHER" id="PTHR15430">
    <property type="entry name" value="GLOMULIN"/>
    <property type="match status" value="1"/>
</dbReference>
<gene>
    <name evidence="1" type="ORF">Pyn_15718</name>
</gene>
<reference evidence="1 2" key="1">
    <citation type="submission" date="2018-02" db="EMBL/GenBank/DDBJ databases">
        <title>Draft genome of wild Prunus yedoensis var. nudiflora.</title>
        <authorList>
            <person name="Baek S."/>
            <person name="Kim J.-H."/>
            <person name="Choi K."/>
            <person name="Kim G.-B."/>
            <person name="Cho A."/>
            <person name="Jang H."/>
            <person name="Shin C.-H."/>
            <person name="Yu H.-J."/>
            <person name="Mun J.-H."/>
        </authorList>
    </citation>
    <scope>NUCLEOTIDE SEQUENCE [LARGE SCALE GENOMIC DNA]</scope>
    <source>
        <strain evidence="2">cv. Jeju island</strain>
        <tissue evidence="1">Leaf</tissue>
    </source>
</reference>
<dbReference type="STRING" id="2094558.A0A314Y6R3"/>
<dbReference type="Proteomes" id="UP000250321">
    <property type="component" value="Unassembled WGS sequence"/>
</dbReference>
<dbReference type="GO" id="GO:0055105">
    <property type="term" value="F:ubiquitin-protein transferase inhibitor activity"/>
    <property type="evidence" value="ECO:0007669"/>
    <property type="project" value="TreeGrafter"/>
</dbReference>
<comment type="caution">
    <text evidence="1">The sequence shown here is derived from an EMBL/GenBank/DDBJ whole genome shotgun (WGS) entry which is preliminary data.</text>
</comment>
<dbReference type="PANTHER" id="PTHR15430:SF1">
    <property type="entry name" value="GLOMULIN"/>
    <property type="match status" value="1"/>
</dbReference>
<dbReference type="AlphaFoldDB" id="A0A314Y6R3"/>
<dbReference type="GO" id="GO:0005737">
    <property type="term" value="C:cytoplasm"/>
    <property type="evidence" value="ECO:0007669"/>
    <property type="project" value="TreeGrafter"/>
</dbReference>
<dbReference type="InterPro" id="IPR019516">
    <property type="entry name" value="Glomulin/ALF4"/>
</dbReference>
<protein>
    <submittedName>
        <fullName evidence="1">Aberrant root formation protein 4 isoform X1</fullName>
    </submittedName>
</protein>
<proteinExistence type="predicted"/>
<name>A0A314Y6R3_PRUYE</name>
<evidence type="ECO:0000313" key="1">
    <source>
        <dbReference type="EMBL" id="PQQ03805.1"/>
    </source>
</evidence>
<dbReference type="Pfam" id="PF08568">
    <property type="entry name" value="Kinetochor_Ybp2"/>
    <property type="match status" value="2"/>
</dbReference>